<name>A0A8S9RB11_BRACR</name>
<dbReference type="AlphaFoldDB" id="A0A8S9RB11"/>
<organism evidence="2 3">
    <name type="scientific">Brassica cretica</name>
    <name type="common">Mustard</name>
    <dbReference type="NCBI Taxonomy" id="69181"/>
    <lineage>
        <taxon>Eukaryota</taxon>
        <taxon>Viridiplantae</taxon>
        <taxon>Streptophyta</taxon>
        <taxon>Embryophyta</taxon>
        <taxon>Tracheophyta</taxon>
        <taxon>Spermatophyta</taxon>
        <taxon>Magnoliopsida</taxon>
        <taxon>eudicotyledons</taxon>
        <taxon>Gunneridae</taxon>
        <taxon>Pentapetalae</taxon>
        <taxon>rosids</taxon>
        <taxon>malvids</taxon>
        <taxon>Brassicales</taxon>
        <taxon>Brassicaceae</taxon>
        <taxon>Brassiceae</taxon>
        <taxon>Brassica</taxon>
    </lineage>
</organism>
<sequence length="460" mass="52016">MTRLMHLSCPRKSEIITGNQGISQEEHKNRAELSKEGCIEESFKEIPPDNLLLLGGSTPKMVKTEPTRSMKNHPLNKRGNSKVHSRCVIISYLLKEEPPDAQSILKPKQYQGYPVSRSKLCQGGGYDAAIRSATEPEANFYGFYTQEGVQANWNWAKIFTEQEVMNFTSQRFLSPSICEYTTLEEDSSPKKKRTEPKPIIGVKRSLLDFQKAQDLEKWPRKLEDMINFPKLAKPALHLPYLEDLGFTSNQPQEWQPGDLISHSEALQNILGSIMPHWIRRSGQLHQHPGDQADLSSHQPSIFGSNYTKCFEEVSTDIYSRPKPYSPSRQLRDMSGKLLDHGYIQKLSRYKIIQDSLVKAQLKLMASSHGAIKSIDSKHFISIYFLSLVHFQTVRESLVEPINLLSLCEATPKHLDLSRLLSIESCGVLNPPSFHSNSFAKLESDTHPASKAPSQSTSIIN</sequence>
<protein>
    <submittedName>
        <fullName evidence="2">Uncharacterized protein</fullName>
    </submittedName>
</protein>
<dbReference type="EMBL" id="QGKX02000095">
    <property type="protein sequence ID" value="KAF3569950.1"/>
    <property type="molecule type" value="Genomic_DNA"/>
</dbReference>
<feature type="region of interest" description="Disordered" evidence="1">
    <location>
        <begin position="439"/>
        <end position="460"/>
    </location>
</feature>
<accession>A0A8S9RB11</accession>
<reference evidence="2" key="1">
    <citation type="submission" date="2019-12" db="EMBL/GenBank/DDBJ databases">
        <title>Genome sequencing and annotation of Brassica cretica.</title>
        <authorList>
            <person name="Studholme D.J."/>
            <person name="Sarris P."/>
        </authorList>
    </citation>
    <scope>NUCLEOTIDE SEQUENCE</scope>
    <source>
        <strain evidence="2">PFS-109/04</strain>
        <tissue evidence="2">Leaf</tissue>
    </source>
</reference>
<dbReference type="Proteomes" id="UP000712600">
    <property type="component" value="Unassembled WGS sequence"/>
</dbReference>
<evidence type="ECO:0000256" key="1">
    <source>
        <dbReference type="SAM" id="MobiDB-lite"/>
    </source>
</evidence>
<gene>
    <name evidence="2" type="ORF">F2Q69_00059891</name>
</gene>
<proteinExistence type="predicted"/>
<evidence type="ECO:0000313" key="2">
    <source>
        <dbReference type="EMBL" id="KAF3569950.1"/>
    </source>
</evidence>
<feature type="compositionally biased region" description="Polar residues" evidence="1">
    <location>
        <begin position="451"/>
        <end position="460"/>
    </location>
</feature>
<evidence type="ECO:0000313" key="3">
    <source>
        <dbReference type="Proteomes" id="UP000712600"/>
    </source>
</evidence>
<comment type="caution">
    <text evidence="2">The sequence shown here is derived from an EMBL/GenBank/DDBJ whole genome shotgun (WGS) entry which is preliminary data.</text>
</comment>